<evidence type="ECO:0000256" key="1">
    <source>
        <dbReference type="SAM" id="Coils"/>
    </source>
</evidence>
<sequence>MMNENELQTQLLNIPEEYRQAIFDYFRHSKMNFEQIIKLIDLFQTCFKSIDDIKAKTEEACDEFYEEQLDDAQGDYDMLECEYGNLEHDLEDATAEIEDLKTKIGDLKSENKVLKTYINILEKLLEKHGISNRYS</sequence>
<evidence type="ECO:0000313" key="2">
    <source>
        <dbReference type="EMBL" id="ART99217.1"/>
    </source>
</evidence>
<reference evidence="2 3" key="1">
    <citation type="submission" date="2017-05" db="EMBL/GenBank/DDBJ databases">
        <authorList>
            <person name="Oh N.-S."/>
        </authorList>
    </citation>
    <scope>NUCLEOTIDE SEQUENCE [LARGE SCALE GENOMIC DNA]</scope>
    <source>
        <strain evidence="2 3">4M13</strain>
    </source>
</reference>
<dbReference type="Gene3D" id="1.20.5.170">
    <property type="match status" value="1"/>
</dbReference>
<gene>
    <name evidence="2" type="ORF">CCE30_10135</name>
</gene>
<dbReference type="EMBL" id="CP021427">
    <property type="protein sequence ID" value="ART99217.1"/>
    <property type="molecule type" value="Genomic_DNA"/>
</dbReference>
<name>A0AB33C4Q6_LACGS</name>
<dbReference type="AlphaFoldDB" id="A0AB33C4Q6"/>
<keyword evidence="1" id="KW-0175">Coiled coil</keyword>
<protein>
    <submittedName>
        <fullName evidence="2">Uncharacterized protein</fullName>
    </submittedName>
</protein>
<feature type="coiled-coil region" evidence="1">
    <location>
        <begin position="62"/>
        <end position="110"/>
    </location>
</feature>
<proteinExistence type="predicted"/>
<organism evidence="2 3">
    <name type="scientific">Lactobacillus gasseri</name>
    <dbReference type="NCBI Taxonomy" id="1596"/>
    <lineage>
        <taxon>Bacteria</taxon>
        <taxon>Bacillati</taxon>
        <taxon>Bacillota</taxon>
        <taxon>Bacilli</taxon>
        <taxon>Lactobacillales</taxon>
        <taxon>Lactobacillaceae</taxon>
        <taxon>Lactobacillus</taxon>
    </lineage>
</organism>
<dbReference type="RefSeq" id="WP_065169640.1">
    <property type="nucleotide sequence ID" value="NZ_CP021427.1"/>
</dbReference>
<accession>A0AB33C4Q6</accession>
<evidence type="ECO:0000313" key="3">
    <source>
        <dbReference type="Proteomes" id="UP000195798"/>
    </source>
</evidence>
<dbReference type="Proteomes" id="UP000195798">
    <property type="component" value="Chromosome"/>
</dbReference>